<dbReference type="EMBL" id="HBUF01417769">
    <property type="protein sequence ID" value="CAG6740200.1"/>
    <property type="molecule type" value="Transcribed_RNA"/>
</dbReference>
<evidence type="ECO:0000313" key="1">
    <source>
        <dbReference type="EMBL" id="CAG6740200.1"/>
    </source>
</evidence>
<proteinExistence type="predicted"/>
<dbReference type="AlphaFoldDB" id="A0A8D8Z462"/>
<organism evidence="1">
    <name type="scientific">Cacopsylla melanoneura</name>
    <dbReference type="NCBI Taxonomy" id="428564"/>
    <lineage>
        <taxon>Eukaryota</taxon>
        <taxon>Metazoa</taxon>
        <taxon>Ecdysozoa</taxon>
        <taxon>Arthropoda</taxon>
        <taxon>Hexapoda</taxon>
        <taxon>Insecta</taxon>
        <taxon>Pterygota</taxon>
        <taxon>Neoptera</taxon>
        <taxon>Paraneoptera</taxon>
        <taxon>Hemiptera</taxon>
        <taxon>Sternorrhyncha</taxon>
        <taxon>Psylloidea</taxon>
        <taxon>Psyllidae</taxon>
        <taxon>Psyllinae</taxon>
        <taxon>Cacopsylla</taxon>
    </lineage>
</organism>
<protein>
    <submittedName>
        <fullName evidence="1">Uncharacterized protein</fullName>
    </submittedName>
</protein>
<sequence length="100" mass="11896">MILQFRETLGASLLFHFHLDFWTSTEHLAFLLCYEKINNNDKRIWFVDLKPIIFEKKATNLNDENKDHSVLCQKRNSTTNTTMKHTSNEMLKVIQRHSTN</sequence>
<reference evidence="1" key="1">
    <citation type="submission" date="2021-05" db="EMBL/GenBank/DDBJ databases">
        <authorList>
            <person name="Alioto T."/>
            <person name="Alioto T."/>
            <person name="Gomez Garrido J."/>
        </authorList>
    </citation>
    <scope>NUCLEOTIDE SEQUENCE</scope>
</reference>
<name>A0A8D8Z462_9HEMI</name>
<accession>A0A8D8Z462</accession>